<dbReference type="Gene3D" id="3.90.550.10">
    <property type="entry name" value="Spore Coat Polysaccharide Biosynthesis Protein SpsA, Chain A"/>
    <property type="match status" value="1"/>
</dbReference>
<dbReference type="InterPro" id="IPR029044">
    <property type="entry name" value="Nucleotide-diphossugar_trans"/>
</dbReference>
<dbReference type="SUPFAM" id="SSF53448">
    <property type="entry name" value="Nucleotide-diphospho-sugar transferases"/>
    <property type="match status" value="1"/>
</dbReference>
<protein>
    <recommendedName>
        <fullName evidence="2">Glycosyltransferase 2-like domain-containing protein</fullName>
    </recommendedName>
</protein>
<name>A0A645JSD2_9ZZZZ</name>
<accession>A0A645JSD2</accession>
<sequence>MRTIEEGEAPDIIYGETAIVDENGTFLHMRRLHAPEKLTWKSFRQGMLVCHQAFIVKRELFEPYDLSYRFSSDFDWCIRMMKKSKNLHNTHLTLINYLHEGMTTVNRKASLKERYRIMAHYYGQISTFLHHIWFAIRAILK</sequence>
<dbReference type="AlphaFoldDB" id="A0A645JSD2"/>
<comment type="caution">
    <text evidence="1">The sequence shown here is derived from an EMBL/GenBank/DDBJ whole genome shotgun (WGS) entry which is preliminary data.</text>
</comment>
<proteinExistence type="predicted"/>
<gene>
    <name evidence="1" type="ORF">SDC9_210758</name>
</gene>
<evidence type="ECO:0008006" key="2">
    <source>
        <dbReference type="Google" id="ProtNLM"/>
    </source>
</evidence>
<dbReference type="EMBL" id="VSSQ01141793">
    <property type="protein sequence ID" value="MPN63004.1"/>
    <property type="molecule type" value="Genomic_DNA"/>
</dbReference>
<evidence type="ECO:0000313" key="1">
    <source>
        <dbReference type="EMBL" id="MPN63004.1"/>
    </source>
</evidence>
<organism evidence="1">
    <name type="scientific">bioreactor metagenome</name>
    <dbReference type="NCBI Taxonomy" id="1076179"/>
    <lineage>
        <taxon>unclassified sequences</taxon>
        <taxon>metagenomes</taxon>
        <taxon>ecological metagenomes</taxon>
    </lineage>
</organism>
<reference evidence="1" key="1">
    <citation type="submission" date="2019-08" db="EMBL/GenBank/DDBJ databases">
        <authorList>
            <person name="Kucharzyk K."/>
            <person name="Murdoch R.W."/>
            <person name="Higgins S."/>
            <person name="Loffler F."/>
        </authorList>
    </citation>
    <scope>NUCLEOTIDE SEQUENCE</scope>
</reference>